<reference evidence="3" key="2">
    <citation type="journal article" date="2023" name="Plants (Basel)">
        <title>Annotation of the Turnera subulata (Passifloraceae) Draft Genome Reveals the S-Locus Evolved after the Divergence of Turneroideae from Passifloroideae in a Stepwise Manner.</title>
        <authorList>
            <person name="Henning P.M."/>
            <person name="Roalson E.H."/>
            <person name="Mir W."/>
            <person name="McCubbin A.G."/>
            <person name="Shore J.S."/>
        </authorList>
    </citation>
    <scope>NUCLEOTIDE SEQUENCE</scope>
    <source>
        <strain evidence="3">F60SS</strain>
    </source>
</reference>
<dbReference type="PANTHER" id="PTHR46116:SF15">
    <property type="entry name" value="(E3-INDEPENDENT) E2 UBIQUITIN-CONJUGATING ENZYME"/>
    <property type="match status" value="1"/>
</dbReference>
<dbReference type="OrthoDB" id="47801at2759"/>
<evidence type="ECO:0000313" key="6">
    <source>
        <dbReference type="Proteomes" id="UP001141552"/>
    </source>
</evidence>
<dbReference type="GO" id="GO:0061631">
    <property type="term" value="F:ubiquitin conjugating enzyme activity"/>
    <property type="evidence" value="ECO:0007669"/>
    <property type="project" value="TreeGrafter"/>
</dbReference>
<evidence type="ECO:0000313" key="3">
    <source>
        <dbReference type="EMBL" id="KAJ4831598.1"/>
    </source>
</evidence>
<organism evidence="3 6">
    <name type="scientific">Turnera subulata</name>
    <dbReference type="NCBI Taxonomy" id="218843"/>
    <lineage>
        <taxon>Eukaryota</taxon>
        <taxon>Viridiplantae</taxon>
        <taxon>Streptophyta</taxon>
        <taxon>Embryophyta</taxon>
        <taxon>Tracheophyta</taxon>
        <taxon>Spermatophyta</taxon>
        <taxon>Magnoliopsida</taxon>
        <taxon>eudicotyledons</taxon>
        <taxon>Gunneridae</taxon>
        <taxon>Pentapetalae</taxon>
        <taxon>rosids</taxon>
        <taxon>fabids</taxon>
        <taxon>Malpighiales</taxon>
        <taxon>Passifloraceae</taxon>
        <taxon>Turnera</taxon>
    </lineage>
</organism>
<dbReference type="PANTHER" id="PTHR46116">
    <property type="entry name" value="(E3-INDEPENDENT) E2 UBIQUITIN-CONJUGATING ENZYME"/>
    <property type="match status" value="1"/>
</dbReference>
<evidence type="ECO:0000256" key="2">
    <source>
        <dbReference type="ARBA" id="ARBA00022786"/>
    </source>
</evidence>
<dbReference type="EMBL" id="JAKUCV010005329">
    <property type="protein sequence ID" value="KAJ4831598.1"/>
    <property type="molecule type" value="Genomic_DNA"/>
</dbReference>
<evidence type="ECO:0000313" key="4">
    <source>
        <dbReference type="EMBL" id="KAJ4834201.1"/>
    </source>
</evidence>
<gene>
    <name evidence="5" type="ORF">Tsubulata_003708</name>
    <name evidence="3" type="ORF">Tsubulata_015283</name>
    <name evidence="4" type="ORF">Tsubulata_043699</name>
</gene>
<protein>
    <submittedName>
        <fullName evidence="3">Uncharacterized protein</fullName>
    </submittedName>
</protein>
<keyword evidence="2" id="KW-0833">Ubl conjugation pathway</keyword>
<dbReference type="EMBL" id="JAKUCV010000928">
    <property type="protein sequence ID" value="KAJ4848319.1"/>
    <property type="molecule type" value="Genomic_DNA"/>
</dbReference>
<proteinExistence type="predicted"/>
<name>A0A9Q0J7U3_9ROSI</name>
<evidence type="ECO:0000256" key="1">
    <source>
        <dbReference type="ARBA" id="ARBA00022679"/>
    </source>
</evidence>
<evidence type="ECO:0000313" key="5">
    <source>
        <dbReference type="EMBL" id="KAJ4848319.1"/>
    </source>
</evidence>
<dbReference type="AlphaFoldDB" id="A0A9Q0J7U3"/>
<dbReference type="Gene3D" id="3.10.110.10">
    <property type="entry name" value="Ubiquitin Conjugating Enzyme"/>
    <property type="match status" value="1"/>
</dbReference>
<accession>A0A9Q0J7U3</accession>
<dbReference type="Proteomes" id="UP001141552">
    <property type="component" value="Unassembled WGS sequence"/>
</dbReference>
<keyword evidence="1" id="KW-0808">Transferase</keyword>
<comment type="caution">
    <text evidence="3">The sequence shown here is derived from an EMBL/GenBank/DDBJ whole genome shotgun (WGS) entry which is preliminary data.</text>
</comment>
<reference evidence="3" key="1">
    <citation type="submission" date="2022-02" db="EMBL/GenBank/DDBJ databases">
        <authorList>
            <person name="Henning P.M."/>
            <person name="McCubbin A.G."/>
            <person name="Shore J.S."/>
        </authorList>
    </citation>
    <scope>NUCLEOTIDE SEQUENCE</scope>
    <source>
        <strain evidence="3">F60SS</strain>
        <tissue evidence="3">Leaves</tissue>
    </source>
</reference>
<sequence>MTWKSMLYLLRQPPKHFEELLEEHLKRKSLSILSAFEAYMKGAPVALGCSKPEHDDQKGSSTGFKIMLGKLFPKLVEAFSEKGIDCSPFNAPKE</sequence>
<dbReference type="InterPro" id="IPR016135">
    <property type="entry name" value="UBQ-conjugating_enzyme/RWD"/>
</dbReference>
<keyword evidence="6" id="KW-1185">Reference proteome</keyword>
<dbReference type="EMBL" id="JAKUCV010004758">
    <property type="protein sequence ID" value="KAJ4834201.1"/>
    <property type="molecule type" value="Genomic_DNA"/>
</dbReference>